<feature type="domain" description="Helix-turn-helix" evidence="1">
    <location>
        <begin position="22"/>
        <end position="72"/>
    </location>
</feature>
<proteinExistence type="predicted"/>
<dbReference type="AlphaFoldDB" id="A0A7W3P9X6"/>
<evidence type="ECO:0000313" key="3">
    <source>
        <dbReference type="Proteomes" id="UP000580910"/>
    </source>
</evidence>
<dbReference type="EMBL" id="JACGXA010000001">
    <property type="protein sequence ID" value="MBA8804180.1"/>
    <property type="molecule type" value="Genomic_DNA"/>
</dbReference>
<protein>
    <submittedName>
        <fullName evidence="2">Excisionase family DNA binding protein</fullName>
    </submittedName>
</protein>
<dbReference type="SUPFAM" id="SSF46955">
    <property type="entry name" value="Putative DNA-binding domain"/>
    <property type="match status" value="1"/>
</dbReference>
<name>A0A7W3P9X6_9ACTN</name>
<reference evidence="2 3" key="1">
    <citation type="submission" date="2020-07" db="EMBL/GenBank/DDBJ databases">
        <title>Sequencing the genomes of 1000 actinobacteria strains.</title>
        <authorList>
            <person name="Klenk H.-P."/>
        </authorList>
    </citation>
    <scope>NUCLEOTIDE SEQUENCE [LARGE SCALE GENOMIC DNA]</scope>
    <source>
        <strain evidence="2 3">DSM 21349</strain>
    </source>
</reference>
<organism evidence="2 3">
    <name type="scientific">Nocardioides ginsengisegetis</name>
    <dbReference type="NCBI Taxonomy" id="661491"/>
    <lineage>
        <taxon>Bacteria</taxon>
        <taxon>Bacillati</taxon>
        <taxon>Actinomycetota</taxon>
        <taxon>Actinomycetes</taxon>
        <taxon>Propionibacteriales</taxon>
        <taxon>Nocardioidaceae</taxon>
        <taxon>Nocardioides</taxon>
    </lineage>
</organism>
<keyword evidence="3" id="KW-1185">Reference proteome</keyword>
<gene>
    <name evidence="2" type="ORF">FB382_002471</name>
</gene>
<dbReference type="InterPro" id="IPR009061">
    <property type="entry name" value="DNA-bd_dom_put_sf"/>
</dbReference>
<dbReference type="InterPro" id="IPR041657">
    <property type="entry name" value="HTH_17"/>
</dbReference>
<accession>A0A7W3P9X6</accession>
<comment type="caution">
    <text evidence="2">The sequence shown here is derived from an EMBL/GenBank/DDBJ whole genome shotgun (WGS) entry which is preliminary data.</text>
</comment>
<sequence>MTAPLIDPAKIRIPARNPGDDMLTLQEACAYLRIPEGTLRYWRHLGAGPRSFKIGRHVRYWRADLVLWLTEQTNRAQDRR</sequence>
<evidence type="ECO:0000313" key="2">
    <source>
        <dbReference type="EMBL" id="MBA8804180.1"/>
    </source>
</evidence>
<dbReference type="RefSeq" id="WP_182539535.1">
    <property type="nucleotide sequence ID" value="NZ_JACGXA010000001.1"/>
</dbReference>
<evidence type="ECO:0000259" key="1">
    <source>
        <dbReference type="Pfam" id="PF12728"/>
    </source>
</evidence>
<dbReference type="Pfam" id="PF12728">
    <property type="entry name" value="HTH_17"/>
    <property type="match status" value="1"/>
</dbReference>
<dbReference type="Proteomes" id="UP000580910">
    <property type="component" value="Unassembled WGS sequence"/>
</dbReference>